<gene>
    <name evidence="2" type="ORF">BDE40_3314</name>
</gene>
<dbReference type="AlphaFoldDB" id="A0A4R7LEY5"/>
<reference evidence="2 3" key="1">
    <citation type="submission" date="2019-03" db="EMBL/GenBank/DDBJ databases">
        <title>Genomic Encyclopedia of Archaeal and Bacterial Type Strains, Phase II (KMG-II): from individual species to whole genera.</title>
        <authorList>
            <person name="Goeker M."/>
        </authorList>
    </citation>
    <scope>NUCLEOTIDE SEQUENCE [LARGE SCALE GENOMIC DNA]</scope>
    <source>
        <strain evidence="2 3">DSM 29467</strain>
    </source>
</reference>
<dbReference type="Proteomes" id="UP000294563">
    <property type="component" value="Unassembled WGS sequence"/>
</dbReference>
<dbReference type="InterPro" id="IPR001173">
    <property type="entry name" value="Glyco_trans_2-like"/>
</dbReference>
<dbReference type="CDD" id="cd00761">
    <property type="entry name" value="Glyco_tranf_GTA_type"/>
    <property type="match status" value="1"/>
</dbReference>
<keyword evidence="2" id="KW-0808">Transferase</keyword>
<evidence type="ECO:0000259" key="1">
    <source>
        <dbReference type="Pfam" id="PF00535"/>
    </source>
</evidence>
<evidence type="ECO:0000313" key="2">
    <source>
        <dbReference type="EMBL" id="TDT73132.1"/>
    </source>
</evidence>
<dbReference type="GO" id="GO:0016758">
    <property type="term" value="F:hexosyltransferase activity"/>
    <property type="evidence" value="ECO:0007669"/>
    <property type="project" value="UniProtKB-ARBA"/>
</dbReference>
<dbReference type="SUPFAM" id="SSF53448">
    <property type="entry name" value="Nucleotide-diphospho-sugar transferases"/>
    <property type="match status" value="1"/>
</dbReference>
<dbReference type="Pfam" id="PF00535">
    <property type="entry name" value="Glycos_transf_2"/>
    <property type="match status" value="1"/>
</dbReference>
<dbReference type="Gene3D" id="3.90.550.10">
    <property type="entry name" value="Spore Coat Polysaccharide Biosynthesis Protein SpsA, Chain A"/>
    <property type="match status" value="1"/>
</dbReference>
<dbReference type="RefSeq" id="WP_134016348.1">
    <property type="nucleotide sequence ID" value="NZ_SOBH01000004.1"/>
</dbReference>
<protein>
    <submittedName>
        <fullName evidence="2">Glycosyl transferase family 2</fullName>
    </submittedName>
</protein>
<proteinExistence type="predicted"/>
<feature type="domain" description="Glycosyltransferase 2-like" evidence="1">
    <location>
        <begin position="8"/>
        <end position="140"/>
    </location>
</feature>
<dbReference type="PANTHER" id="PTHR22916:SF3">
    <property type="entry name" value="UDP-GLCNAC:BETAGAL BETA-1,3-N-ACETYLGLUCOSAMINYLTRANSFERASE-LIKE PROTEIN 1"/>
    <property type="match status" value="1"/>
</dbReference>
<dbReference type="EMBL" id="SOBH01000004">
    <property type="protein sequence ID" value="TDT73132.1"/>
    <property type="molecule type" value="Genomic_DNA"/>
</dbReference>
<comment type="caution">
    <text evidence="2">The sequence shown here is derived from an EMBL/GenBank/DDBJ whole genome shotgun (WGS) entry which is preliminary data.</text>
</comment>
<dbReference type="PANTHER" id="PTHR22916">
    <property type="entry name" value="GLYCOSYLTRANSFERASE"/>
    <property type="match status" value="1"/>
</dbReference>
<evidence type="ECO:0000313" key="3">
    <source>
        <dbReference type="Proteomes" id="UP000294563"/>
    </source>
</evidence>
<organism evidence="2 3">
    <name type="scientific">Litoreibacter halocynthiae</name>
    <dbReference type="NCBI Taxonomy" id="1242689"/>
    <lineage>
        <taxon>Bacteria</taxon>
        <taxon>Pseudomonadati</taxon>
        <taxon>Pseudomonadota</taxon>
        <taxon>Alphaproteobacteria</taxon>
        <taxon>Rhodobacterales</taxon>
        <taxon>Roseobacteraceae</taxon>
        <taxon>Litoreibacter</taxon>
    </lineage>
</organism>
<keyword evidence="3" id="KW-1185">Reference proteome</keyword>
<sequence length="249" mass="28583">MKKTDVTAIINAHNEGLILTGTLKSVSKAVQRAEEGGLSVEVMVVADRCDDLTQDVLNDFDEIPVKLVEGDNGDLAESRNQGVKLAEGEFIAFIDGDDLWGADWLLNAVEAARKEKRECIWHPEVNLYFAENHQWFFHHHDMDSPDFKVENLLVINYWTALSFARKKVYVDNPYVRNQISKGMGYEDWSWNCSTIAKGLVHKVVPETCHFVRKKEFSLVRESVQADVMVSRHGLYNHLFQDKKRKFAKR</sequence>
<dbReference type="OrthoDB" id="9790710at2"/>
<dbReference type="InterPro" id="IPR029044">
    <property type="entry name" value="Nucleotide-diphossugar_trans"/>
</dbReference>
<name>A0A4R7LEY5_9RHOB</name>
<accession>A0A4R7LEY5</accession>